<dbReference type="PANTHER" id="PTHR40079">
    <property type="entry name" value="MANNAN ENDO-1,4-BETA-MANNOSIDASE E-RELATED"/>
    <property type="match status" value="1"/>
</dbReference>
<dbReference type="CDD" id="cd04086">
    <property type="entry name" value="CBM35_mannanase-like"/>
    <property type="match status" value="1"/>
</dbReference>
<proteinExistence type="inferred from homology"/>
<dbReference type="PANTHER" id="PTHR40079:SF4">
    <property type="entry name" value="GH26 DOMAIN-CONTAINING PROTEIN-RELATED"/>
    <property type="match status" value="1"/>
</dbReference>
<comment type="caution">
    <text evidence="7">The sequence shown here is derived from an EMBL/GenBank/DDBJ whole genome shotgun (WGS) entry which is preliminary data.</text>
</comment>
<accession>A0AAN9UBM5</accession>
<dbReference type="InterPro" id="IPR005084">
    <property type="entry name" value="CBM6"/>
</dbReference>
<dbReference type="Pfam" id="PF02156">
    <property type="entry name" value="Glyco_hydro_26"/>
    <property type="match status" value="1"/>
</dbReference>
<keyword evidence="3 4" id="KW-0326">Glycosidase</keyword>
<feature type="active site" description="Proton donor" evidence="4">
    <location>
        <position position="322"/>
    </location>
</feature>
<dbReference type="PRINTS" id="PR00739">
    <property type="entry name" value="GLHYDRLASE26"/>
</dbReference>
<evidence type="ECO:0000313" key="8">
    <source>
        <dbReference type="Proteomes" id="UP001320420"/>
    </source>
</evidence>
<dbReference type="InterPro" id="IPR008979">
    <property type="entry name" value="Galactose-bd-like_sf"/>
</dbReference>
<dbReference type="EMBL" id="JAKJXP020000111">
    <property type="protein sequence ID" value="KAK7745170.1"/>
    <property type="molecule type" value="Genomic_DNA"/>
</dbReference>
<dbReference type="AlphaFoldDB" id="A0AAN9UBM5"/>
<dbReference type="GO" id="GO:0006080">
    <property type="term" value="P:substituted mannan metabolic process"/>
    <property type="evidence" value="ECO:0007669"/>
    <property type="project" value="InterPro"/>
</dbReference>
<name>A0AAN9UBM5_9PEZI</name>
<dbReference type="InterPro" id="IPR017853">
    <property type="entry name" value="GH"/>
</dbReference>
<dbReference type="PROSITE" id="PS51764">
    <property type="entry name" value="GH26"/>
    <property type="match status" value="1"/>
</dbReference>
<evidence type="ECO:0000256" key="3">
    <source>
        <dbReference type="ARBA" id="ARBA00023295"/>
    </source>
</evidence>
<dbReference type="SUPFAM" id="SSF49785">
    <property type="entry name" value="Galactose-binding domain-like"/>
    <property type="match status" value="1"/>
</dbReference>
<evidence type="ECO:0000259" key="5">
    <source>
        <dbReference type="PROSITE" id="PS51175"/>
    </source>
</evidence>
<organism evidence="7 8">
    <name type="scientific">Diatrype stigma</name>
    <dbReference type="NCBI Taxonomy" id="117547"/>
    <lineage>
        <taxon>Eukaryota</taxon>
        <taxon>Fungi</taxon>
        <taxon>Dikarya</taxon>
        <taxon>Ascomycota</taxon>
        <taxon>Pezizomycotina</taxon>
        <taxon>Sordariomycetes</taxon>
        <taxon>Xylariomycetidae</taxon>
        <taxon>Xylariales</taxon>
        <taxon>Diatrypaceae</taxon>
        <taxon>Diatrype</taxon>
    </lineage>
</organism>
<sequence length="463" mass="50621">MSIHRIRGTLKAGLAFAAGISSAVCQSNNTRIFEAEDAVLSGTEVDTATAGFSGTGYVTGFEDATDQVTFEVTSESLTLYDISIRYAGVYGEKRTTLVLNGGSTSEVILAEGDTWATVAGGQVLLEAGNNTIDLVSNWGWYLIDYIALTPSEPRAPHDITTILADPAADDNAHALYDYLVSIYGQNILSGQQDLAYADWVTENIGKTPAVVSVDLMDYSPSRVEFQGDIATTIEDALAHHERGGIVSVLWHWNAPTGLYNTDEEPWWSGFYTEATDFNIATALADTTNANYTLVIRDIDAIATQLKRLQDASVPVLFRPLHEAEGGWFWWGAQGAEPAKKLYSLLFDRLTNYHSIHNLLWIWNSLSADWYPGNSTVDILSTDVYAQGHGPLSTQYNQLIDLGEDKKLIAATEVGSAPLPDQLQAYQADWVWFAVWGSGYINNTEWNPVDVLTEVSLPAPSPES</sequence>
<evidence type="ECO:0000259" key="6">
    <source>
        <dbReference type="PROSITE" id="PS51764"/>
    </source>
</evidence>
<dbReference type="SUPFAM" id="SSF51445">
    <property type="entry name" value="(Trans)glycosidases"/>
    <property type="match status" value="1"/>
</dbReference>
<comment type="similarity">
    <text evidence="1 4">Belongs to the glycosyl hydrolase 26 family.</text>
</comment>
<dbReference type="Gene3D" id="3.20.20.80">
    <property type="entry name" value="Glycosidases"/>
    <property type="match status" value="1"/>
</dbReference>
<dbReference type="Gene3D" id="2.60.120.260">
    <property type="entry name" value="Galactose-binding domain-like"/>
    <property type="match status" value="1"/>
</dbReference>
<keyword evidence="2 4" id="KW-0378">Hydrolase</keyword>
<feature type="domain" description="GH26" evidence="6">
    <location>
        <begin position="170"/>
        <end position="463"/>
    </location>
</feature>
<feature type="domain" description="CBM6" evidence="5">
    <location>
        <begin position="31"/>
        <end position="149"/>
    </location>
</feature>
<evidence type="ECO:0000256" key="1">
    <source>
        <dbReference type="ARBA" id="ARBA00007754"/>
    </source>
</evidence>
<evidence type="ECO:0000313" key="7">
    <source>
        <dbReference type="EMBL" id="KAK7745170.1"/>
    </source>
</evidence>
<dbReference type="Pfam" id="PF16990">
    <property type="entry name" value="CBM_35"/>
    <property type="match status" value="1"/>
</dbReference>
<dbReference type="PROSITE" id="PS51175">
    <property type="entry name" value="CBM6"/>
    <property type="match status" value="1"/>
</dbReference>
<dbReference type="GO" id="GO:0030246">
    <property type="term" value="F:carbohydrate binding"/>
    <property type="evidence" value="ECO:0007669"/>
    <property type="project" value="InterPro"/>
</dbReference>
<feature type="active site" description="Nucleophile" evidence="4">
    <location>
        <position position="412"/>
    </location>
</feature>
<evidence type="ECO:0000256" key="2">
    <source>
        <dbReference type="ARBA" id="ARBA00022801"/>
    </source>
</evidence>
<gene>
    <name evidence="7" type="primary">MAN26A</name>
    <name evidence="7" type="ORF">SLS62_009883</name>
</gene>
<dbReference type="GO" id="GO:0016985">
    <property type="term" value="F:mannan endo-1,4-beta-mannosidase activity"/>
    <property type="evidence" value="ECO:0007669"/>
    <property type="project" value="InterPro"/>
</dbReference>
<protein>
    <submittedName>
        <fullName evidence="7">Mannan endo-1,4-beta-mannosidase man26A</fullName>
    </submittedName>
</protein>
<dbReference type="Proteomes" id="UP001320420">
    <property type="component" value="Unassembled WGS sequence"/>
</dbReference>
<dbReference type="InterPro" id="IPR000805">
    <property type="entry name" value="Glyco_hydro_26"/>
</dbReference>
<reference evidence="7 8" key="1">
    <citation type="submission" date="2024-02" db="EMBL/GenBank/DDBJ databases">
        <title>De novo assembly and annotation of 12 fungi associated with fruit tree decline syndrome in Ontario, Canada.</title>
        <authorList>
            <person name="Sulman M."/>
            <person name="Ellouze W."/>
            <person name="Ilyukhin E."/>
        </authorList>
    </citation>
    <scope>NUCLEOTIDE SEQUENCE [LARGE SCALE GENOMIC DNA]</scope>
    <source>
        <strain evidence="7 8">M11/M66-122</strain>
    </source>
</reference>
<keyword evidence="8" id="KW-1185">Reference proteome</keyword>
<evidence type="ECO:0000256" key="4">
    <source>
        <dbReference type="PROSITE-ProRule" id="PRU01100"/>
    </source>
</evidence>
<dbReference type="InterPro" id="IPR022790">
    <property type="entry name" value="GH26_dom"/>
</dbReference>